<evidence type="ECO:0000313" key="1">
    <source>
        <dbReference type="EMBL" id="CCU71565.1"/>
    </source>
</evidence>
<accession>M5DNP0</accession>
<dbReference type="KEGG" id="tol:TOL_1131"/>
<organism evidence="1 2">
    <name type="scientific">Thalassolituus oleivorans MIL-1</name>
    <dbReference type="NCBI Taxonomy" id="1298593"/>
    <lineage>
        <taxon>Bacteria</taxon>
        <taxon>Pseudomonadati</taxon>
        <taxon>Pseudomonadota</taxon>
        <taxon>Gammaproteobacteria</taxon>
        <taxon>Oceanospirillales</taxon>
        <taxon>Oceanospirillaceae</taxon>
        <taxon>Thalassolituus</taxon>
    </lineage>
</organism>
<evidence type="ECO:0000313" key="2">
    <source>
        <dbReference type="Proteomes" id="UP000011866"/>
    </source>
</evidence>
<protein>
    <submittedName>
        <fullName evidence="1">Uncharacterized protein</fullName>
    </submittedName>
</protein>
<keyword evidence="2" id="KW-1185">Reference proteome</keyword>
<dbReference type="AlphaFoldDB" id="M5DNP0"/>
<dbReference type="Proteomes" id="UP000011866">
    <property type="component" value="Chromosome"/>
</dbReference>
<proteinExistence type="predicted"/>
<sequence length="59" mass="6696">MPDFGIDRLHFFIADLLGIAHYSRRGLVYVGNWIGNRDRGTHQFSLVCLRYLGAQAASE</sequence>
<reference evidence="1 2" key="1">
    <citation type="journal article" date="2013" name="Genome Announc.">
        <title>Genome Sequence of Thalassolituus oleivorans MIL-1 (DSM 14913T).</title>
        <authorList>
            <person name="Golyshin P.N."/>
            <person name="Werner J."/>
            <person name="Chernikova T.N."/>
            <person name="Tran H."/>
            <person name="Ferrer M."/>
            <person name="Yakimov M.M."/>
            <person name="Teeling H."/>
            <person name="Golyshina O.V."/>
        </authorList>
    </citation>
    <scope>NUCLEOTIDE SEQUENCE [LARGE SCALE GENOMIC DNA]</scope>
    <source>
        <strain evidence="1 2">MIL-1</strain>
    </source>
</reference>
<gene>
    <name evidence="1" type="ORF">TOL_1131</name>
</gene>
<dbReference type="HOGENOM" id="CLU_2959329_0_0_6"/>
<name>M5DNP0_9GAMM</name>
<dbReference type="EMBL" id="HF680312">
    <property type="protein sequence ID" value="CCU71565.1"/>
    <property type="molecule type" value="Genomic_DNA"/>
</dbReference>